<name>A0A1S6QH61_9LACO</name>
<organism evidence="1 2">
    <name type="scientific">Lentilactobacillus curieae</name>
    <dbReference type="NCBI Taxonomy" id="1138822"/>
    <lineage>
        <taxon>Bacteria</taxon>
        <taxon>Bacillati</taxon>
        <taxon>Bacillota</taxon>
        <taxon>Bacilli</taxon>
        <taxon>Lactobacillales</taxon>
        <taxon>Lactobacillaceae</taxon>
        <taxon>Lentilactobacillus</taxon>
    </lineage>
</organism>
<dbReference type="PANTHER" id="PTHR42999">
    <property type="entry name" value="ANTIBIOTIC RESISTANCE PROTEIN MCBG"/>
    <property type="match status" value="1"/>
</dbReference>
<dbReference type="InterPro" id="IPR052949">
    <property type="entry name" value="PA_immunity-related"/>
</dbReference>
<dbReference type="SUPFAM" id="SSF141571">
    <property type="entry name" value="Pentapeptide repeat-like"/>
    <property type="match status" value="1"/>
</dbReference>
<dbReference type="PANTHER" id="PTHR42999:SF1">
    <property type="entry name" value="PENTAPEPTIDE REPEAT-CONTAINING PROTEIN"/>
    <property type="match status" value="1"/>
</dbReference>
<dbReference type="eggNOG" id="COG1357">
    <property type="taxonomic scope" value="Bacteria"/>
</dbReference>
<dbReference type="AlphaFoldDB" id="A0A1S6QH61"/>
<dbReference type="InterPro" id="IPR001646">
    <property type="entry name" value="5peptide_repeat"/>
</dbReference>
<accession>A0A1S6QH61</accession>
<reference evidence="1 2" key="1">
    <citation type="journal article" date="2015" name="Genome Announc.">
        <title>Genome Sequence of Lactobacillus curieae CCTCC M 2011381T, a Novel Producer of Gamma-aminobutyric Acid.</title>
        <authorList>
            <person name="Wang Y."/>
            <person name="Wang Y."/>
            <person name="Lang C."/>
            <person name="Wei D."/>
            <person name="Xu P."/>
            <person name="Xie J."/>
        </authorList>
    </citation>
    <scope>NUCLEOTIDE SEQUENCE [LARGE SCALE GENOMIC DNA]</scope>
    <source>
        <strain evidence="1 2">CCTCC M 2011381</strain>
    </source>
</reference>
<proteinExistence type="predicted"/>
<evidence type="ECO:0008006" key="3">
    <source>
        <dbReference type="Google" id="ProtNLM"/>
    </source>
</evidence>
<dbReference type="KEGG" id="lcu:PL11_002960"/>
<keyword evidence="2" id="KW-1185">Reference proteome</keyword>
<dbReference type="EMBL" id="CP018906">
    <property type="protein sequence ID" value="AQW20948.1"/>
    <property type="molecule type" value="Genomic_DNA"/>
</dbReference>
<dbReference type="RefSeq" id="WP_035166262.1">
    <property type="nucleotide sequence ID" value="NZ_CP018906.1"/>
</dbReference>
<dbReference type="Proteomes" id="UP000030361">
    <property type="component" value="Chromosome"/>
</dbReference>
<protein>
    <recommendedName>
        <fullName evidence="3">Pentapeptide repeat-containing protein</fullName>
    </recommendedName>
</protein>
<dbReference type="Pfam" id="PF13599">
    <property type="entry name" value="Pentapeptide_4"/>
    <property type="match status" value="1"/>
</dbReference>
<gene>
    <name evidence="1" type="ORF">PL11_002960</name>
</gene>
<dbReference type="Gene3D" id="2.160.20.80">
    <property type="entry name" value="E3 ubiquitin-protein ligase SopA"/>
    <property type="match status" value="1"/>
</dbReference>
<evidence type="ECO:0000313" key="1">
    <source>
        <dbReference type="EMBL" id="AQW20948.1"/>
    </source>
</evidence>
<evidence type="ECO:0000313" key="2">
    <source>
        <dbReference type="Proteomes" id="UP000030361"/>
    </source>
</evidence>
<sequence>MTYTNEHLSFDDIEADNEYQDCTFSPANEKTMVQDVVFNHCAFEQDDFDGVDWTDVKFINCSLPNKTFHRSYFVDCEFTGSLMTGTDFSVGTKLLKTKFANCKLLYSNFSETKIEQSKFIDCDLIESSFQDVKVVKGLKFDNCVVDGIDFLDTNLKGVDLSTATFNDLVVDPTRLKGLKINAYQASLLITMFGVEIM</sequence>
<dbReference type="OrthoDB" id="9798656at2"/>